<sequence>MEGRGPYRISFSGNSFLGVYDLGCAVCLLDHGKRLIQNVESYGGISSGVLTAALMMSAPECLLQYLDAILALSTKIHSLPQGALTPRFDLTQEIRHVLEGLLKNNCHDTCSNRLHVPLQQLVTTENIPVHMRRRSQTLEEELQPLKPPTKSDIVTVDGKAYLFGDKQVVTAYSTKQSLIEVLLAAVYYPSSPTASAPTVMGKHYVDVSALSGTPKDATDCGFPPSGHVITIAPDKYAGLSRPRDNLTLGLRDVGRDNYVIKPWHMFRMGEGLYPPRREELEKTFLDGVSDAREFLKKFQLYDEGYDSHPYGAPMY</sequence>
<dbReference type="RefSeq" id="XP_030844855.1">
    <property type="nucleotide sequence ID" value="XM_030988995.1"/>
</dbReference>
<keyword evidence="1 2" id="KW-0443">Lipid metabolism</keyword>
<name>A0A7M7P3G7_STRPU</name>
<keyword evidence="5" id="KW-1185">Reference proteome</keyword>
<dbReference type="OrthoDB" id="197155at2759"/>
<evidence type="ECO:0000313" key="5">
    <source>
        <dbReference type="Proteomes" id="UP000007110"/>
    </source>
</evidence>
<dbReference type="GO" id="GO:0005811">
    <property type="term" value="C:lipid droplet"/>
    <property type="evidence" value="ECO:0000318"/>
    <property type="project" value="GO_Central"/>
</dbReference>
<feature type="active site" description="Proton acceptor" evidence="2">
    <location>
        <position position="206"/>
    </location>
</feature>
<feature type="short sequence motif" description="GXSXG" evidence="2">
    <location>
        <begin position="44"/>
        <end position="48"/>
    </location>
</feature>
<dbReference type="InterPro" id="IPR033562">
    <property type="entry name" value="PLPL"/>
</dbReference>
<evidence type="ECO:0000256" key="1">
    <source>
        <dbReference type="ARBA" id="ARBA00023098"/>
    </source>
</evidence>
<feature type="domain" description="PNPLA" evidence="3">
    <location>
        <begin position="9"/>
        <end position="219"/>
    </location>
</feature>
<reference evidence="4" key="2">
    <citation type="submission" date="2021-01" db="UniProtKB">
        <authorList>
            <consortium name="EnsemblMetazoa"/>
        </authorList>
    </citation>
    <scope>IDENTIFICATION</scope>
</reference>
<dbReference type="InterPro" id="IPR002641">
    <property type="entry name" value="PNPLA_dom"/>
</dbReference>
<dbReference type="GeneID" id="763231"/>
<keyword evidence="2" id="KW-0442">Lipid degradation</keyword>
<reference evidence="5" key="1">
    <citation type="submission" date="2015-02" db="EMBL/GenBank/DDBJ databases">
        <title>Genome sequencing for Strongylocentrotus purpuratus.</title>
        <authorList>
            <person name="Murali S."/>
            <person name="Liu Y."/>
            <person name="Vee V."/>
            <person name="English A."/>
            <person name="Wang M."/>
            <person name="Skinner E."/>
            <person name="Han Y."/>
            <person name="Muzny D.M."/>
            <person name="Worley K.C."/>
            <person name="Gibbs R.A."/>
        </authorList>
    </citation>
    <scope>NUCLEOTIDE SEQUENCE</scope>
</reference>
<dbReference type="AlphaFoldDB" id="A0A7M7P3G7"/>
<proteinExistence type="predicted"/>
<dbReference type="GO" id="GO:0055088">
    <property type="term" value="P:lipid homeostasis"/>
    <property type="evidence" value="ECO:0000318"/>
    <property type="project" value="GO_Central"/>
</dbReference>
<dbReference type="SUPFAM" id="SSF52151">
    <property type="entry name" value="FabD/lysophospholipase-like"/>
    <property type="match status" value="1"/>
</dbReference>
<dbReference type="GO" id="GO:0016020">
    <property type="term" value="C:membrane"/>
    <property type="evidence" value="ECO:0000318"/>
    <property type="project" value="GO_Central"/>
</dbReference>
<dbReference type="GO" id="GO:0005737">
    <property type="term" value="C:cytoplasm"/>
    <property type="evidence" value="ECO:0000318"/>
    <property type="project" value="GO_Central"/>
</dbReference>
<dbReference type="Proteomes" id="UP000007110">
    <property type="component" value="Unassembled WGS sequence"/>
</dbReference>
<protein>
    <recommendedName>
        <fullName evidence="3">PNPLA domain-containing protein</fullName>
    </recommendedName>
</protein>
<dbReference type="InParanoid" id="A0A7M7P3G7"/>
<dbReference type="PANTHER" id="PTHR12406">
    <property type="entry name" value="CALCIUM-INDEPENDENT PHOSPHOLIPASE A2 IPLA2 -RELATED"/>
    <property type="match status" value="1"/>
</dbReference>
<dbReference type="PANTHER" id="PTHR12406:SF7">
    <property type="entry name" value="PATATIN-LIKE PHOSPHOLIPASE DOMAIN-CONTAINING PROTEIN 4"/>
    <property type="match status" value="1"/>
</dbReference>
<dbReference type="GO" id="GO:0004806">
    <property type="term" value="F:triacylglycerol lipase activity"/>
    <property type="evidence" value="ECO:0000318"/>
    <property type="project" value="GO_Central"/>
</dbReference>
<dbReference type="InterPro" id="IPR016035">
    <property type="entry name" value="Acyl_Trfase/lysoPLipase"/>
</dbReference>
<feature type="active site" description="Nucleophile" evidence="2">
    <location>
        <position position="46"/>
    </location>
</feature>
<dbReference type="OMA" id="TPDPRCK"/>
<evidence type="ECO:0000256" key="2">
    <source>
        <dbReference type="PROSITE-ProRule" id="PRU01161"/>
    </source>
</evidence>
<evidence type="ECO:0000259" key="3">
    <source>
        <dbReference type="PROSITE" id="PS51635"/>
    </source>
</evidence>
<accession>A0A7M7P3G7</accession>
<dbReference type="GO" id="GO:0019433">
    <property type="term" value="P:triglyceride catabolic process"/>
    <property type="evidence" value="ECO:0000318"/>
    <property type="project" value="GO_Central"/>
</dbReference>
<evidence type="ECO:0000313" key="4">
    <source>
        <dbReference type="EnsemblMetazoa" id="XP_030844855"/>
    </source>
</evidence>
<dbReference type="PROSITE" id="PS51635">
    <property type="entry name" value="PNPLA"/>
    <property type="match status" value="1"/>
</dbReference>
<keyword evidence="2" id="KW-0378">Hydrolase</keyword>
<comment type="caution">
    <text evidence="2">Lacks conserved residue(s) required for the propagation of feature annotation.</text>
</comment>
<dbReference type="KEGG" id="spu:763231"/>
<dbReference type="EnsemblMetazoa" id="XM_030988995">
    <property type="protein sequence ID" value="XP_030844855"/>
    <property type="gene ID" value="LOC763231"/>
</dbReference>
<organism evidence="4 5">
    <name type="scientific">Strongylocentrotus purpuratus</name>
    <name type="common">Purple sea urchin</name>
    <dbReference type="NCBI Taxonomy" id="7668"/>
    <lineage>
        <taxon>Eukaryota</taxon>
        <taxon>Metazoa</taxon>
        <taxon>Echinodermata</taxon>
        <taxon>Eleutherozoa</taxon>
        <taxon>Echinozoa</taxon>
        <taxon>Echinoidea</taxon>
        <taxon>Euechinoidea</taxon>
        <taxon>Echinacea</taxon>
        <taxon>Camarodonta</taxon>
        <taxon>Echinidea</taxon>
        <taxon>Strongylocentrotidae</taxon>
        <taxon>Strongylocentrotus</taxon>
    </lineage>
</organism>